<proteinExistence type="predicted"/>
<dbReference type="Gene3D" id="3.30.530.20">
    <property type="match status" value="1"/>
</dbReference>
<evidence type="ECO:0000313" key="2">
    <source>
        <dbReference type="Proteomes" id="UP001138997"/>
    </source>
</evidence>
<dbReference type="AlphaFoldDB" id="A0A9X1SUJ0"/>
<sequence length="137" mass="15765">MRIPRPDLTVSHRLEAAGPIETSLVWRRYCEPALWPLWSPQVRRVEYAFERIRPGTPGRVFGPGGLWLAFWIEDVRADERSWTWLARRGPWAVALEHAVQPTTEGTRTQLAIRGPAPLVLPYLPLARYALHRLVNLP</sequence>
<comment type="caution">
    <text evidence="1">The sequence shown here is derived from an EMBL/GenBank/DDBJ whole genome shotgun (WGS) entry which is preliminary data.</text>
</comment>
<dbReference type="Proteomes" id="UP001138997">
    <property type="component" value="Unassembled WGS sequence"/>
</dbReference>
<organism evidence="1 2">
    <name type="scientific">Kineosporia babensis</name>
    <dbReference type="NCBI Taxonomy" id="499548"/>
    <lineage>
        <taxon>Bacteria</taxon>
        <taxon>Bacillati</taxon>
        <taxon>Actinomycetota</taxon>
        <taxon>Actinomycetes</taxon>
        <taxon>Kineosporiales</taxon>
        <taxon>Kineosporiaceae</taxon>
        <taxon>Kineosporia</taxon>
    </lineage>
</organism>
<gene>
    <name evidence="1" type="ORF">LR394_16405</name>
</gene>
<evidence type="ECO:0000313" key="1">
    <source>
        <dbReference type="EMBL" id="MCD5312491.1"/>
    </source>
</evidence>
<reference evidence="1" key="1">
    <citation type="submission" date="2021-11" db="EMBL/GenBank/DDBJ databases">
        <title>Streptomyces corallinus and Kineosporia corallina sp. nov., two new coral-derived marine actinobacteria.</title>
        <authorList>
            <person name="Buangrab K."/>
            <person name="Sutthacheep M."/>
            <person name="Yeemin T."/>
            <person name="Harunari E."/>
            <person name="Igarashi Y."/>
            <person name="Sripreechasak P."/>
            <person name="Kanchanasin P."/>
            <person name="Tanasupawat S."/>
            <person name="Phongsopitanun W."/>
        </authorList>
    </citation>
    <scope>NUCLEOTIDE SEQUENCE</scope>
    <source>
        <strain evidence="1">JCM 31032</strain>
    </source>
</reference>
<dbReference type="RefSeq" id="WP_231442764.1">
    <property type="nucleotide sequence ID" value="NZ_JAJOMB010000008.1"/>
</dbReference>
<protein>
    <recommendedName>
        <fullName evidence="3">Polyketide cyclase / dehydrase and lipid transport</fullName>
    </recommendedName>
</protein>
<name>A0A9X1SUJ0_9ACTN</name>
<dbReference type="SUPFAM" id="SSF55961">
    <property type="entry name" value="Bet v1-like"/>
    <property type="match status" value="1"/>
</dbReference>
<accession>A0A9X1SUJ0</accession>
<evidence type="ECO:0008006" key="3">
    <source>
        <dbReference type="Google" id="ProtNLM"/>
    </source>
</evidence>
<keyword evidence="2" id="KW-1185">Reference proteome</keyword>
<dbReference type="InterPro" id="IPR023393">
    <property type="entry name" value="START-like_dom_sf"/>
</dbReference>
<dbReference type="EMBL" id="JAJOMB010000008">
    <property type="protein sequence ID" value="MCD5312491.1"/>
    <property type="molecule type" value="Genomic_DNA"/>
</dbReference>